<dbReference type="GeneID" id="81407062"/>
<dbReference type="InterPro" id="IPR004875">
    <property type="entry name" value="DDE_SF_endonuclease_dom"/>
</dbReference>
<protein>
    <recommendedName>
        <fullName evidence="4">HTH CENPB-type domain-containing protein</fullName>
    </recommendedName>
</protein>
<dbReference type="Pfam" id="PF05225">
    <property type="entry name" value="HTH_psq"/>
    <property type="match status" value="1"/>
</dbReference>
<name>A0A9W9GXK4_9EURO</name>
<evidence type="ECO:0000313" key="6">
    <source>
        <dbReference type="Proteomes" id="UP001149079"/>
    </source>
</evidence>
<keyword evidence="2" id="KW-0238">DNA-binding</keyword>
<dbReference type="Pfam" id="PF03221">
    <property type="entry name" value="HTH_Tnp_Tc5"/>
    <property type="match status" value="1"/>
</dbReference>
<keyword evidence="6" id="KW-1185">Reference proteome</keyword>
<comment type="caution">
    <text evidence="5">The sequence shown here is derived from an EMBL/GenBank/DDBJ whole genome shotgun (WGS) entry which is preliminary data.</text>
</comment>
<keyword evidence="3" id="KW-0539">Nucleus</keyword>
<proteinExistence type="predicted"/>
<organism evidence="5 6">
    <name type="scientific">Penicillium bovifimosum</name>
    <dbReference type="NCBI Taxonomy" id="126998"/>
    <lineage>
        <taxon>Eukaryota</taxon>
        <taxon>Fungi</taxon>
        <taxon>Dikarya</taxon>
        <taxon>Ascomycota</taxon>
        <taxon>Pezizomycotina</taxon>
        <taxon>Eurotiomycetes</taxon>
        <taxon>Eurotiomycetidae</taxon>
        <taxon>Eurotiales</taxon>
        <taxon>Aspergillaceae</taxon>
        <taxon>Penicillium</taxon>
    </lineage>
</organism>
<gene>
    <name evidence="5" type="ORF">N7515_007148</name>
</gene>
<evidence type="ECO:0000259" key="4">
    <source>
        <dbReference type="PROSITE" id="PS51253"/>
    </source>
</evidence>
<dbReference type="PANTHER" id="PTHR19303">
    <property type="entry name" value="TRANSPOSON"/>
    <property type="match status" value="1"/>
</dbReference>
<accession>A0A9W9GXK4</accession>
<dbReference type="InterPro" id="IPR007889">
    <property type="entry name" value="HTH_Psq"/>
</dbReference>
<comment type="subcellular location">
    <subcellularLocation>
        <location evidence="1">Nucleus</location>
    </subcellularLocation>
</comment>
<dbReference type="RefSeq" id="XP_056521488.1">
    <property type="nucleotide sequence ID" value="XM_056667892.1"/>
</dbReference>
<dbReference type="EMBL" id="JAPQKL010000005">
    <property type="protein sequence ID" value="KAJ5131109.1"/>
    <property type="molecule type" value="Genomic_DNA"/>
</dbReference>
<dbReference type="Pfam" id="PF03184">
    <property type="entry name" value="DDE_1"/>
    <property type="match status" value="1"/>
</dbReference>
<dbReference type="PANTHER" id="PTHR19303:SF62">
    <property type="entry name" value="HTH CENPB-TYPE DOMAIN-CONTAINING PROTEIN-RELATED"/>
    <property type="match status" value="1"/>
</dbReference>
<dbReference type="InterPro" id="IPR009057">
    <property type="entry name" value="Homeodomain-like_sf"/>
</dbReference>
<dbReference type="SMART" id="SM00674">
    <property type="entry name" value="CENPB"/>
    <property type="match status" value="1"/>
</dbReference>
<dbReference type="OrthoDB" id="4207519at2759"/>
<dbReference type="Gene3D" id="1.10.10.60">
    <property type="entry name" value="Homeodomain-like"/>
    <property type="match status" value="1"/>
</dbReference>
<dbReference type="Gene3D" id="3.30.420.10">
    <property type="entry name" value="Ribonuclease H-like superfamily/Ribonuclease H"/>
    <property type="match status" value="1"/>
</dbReference>
<evidence type="ECO:0000313" key="5">
    <source>
        <dbReference type="EMBL" id="KAJ5131109.1"/>
    </source>
</evidence>
<evidence type="ECO:0000256" key="2">
    <source>
        <dbReference type="ARBA" id="ARBA00023125"/>
    </source>
</evidence>
<dbReference type="InterPro" id="IPR036397">
    <property type="entry name" value="RNaseH_sf"/>
</dbReference>
<dbReference type="SUPFAM" id="SSF46689">
    <property type="entry name" value="Homeodomain-like"/>
    <property type="match status" value="1"/>
</dbReference>
<feature type="domain" description="HTH CENPB-type" evidence="4">
    <location>
        <begin position="60"/>
        <end position="132"/>
    </location>
</feature>
<sequence length="410" mass="46745">MPPIRSRSSRNSTEQEGRISLALKAIKNNEIATIREVARHFDVPRSTLRRRLRGVKDRATSRANSHKLTETEEETLEKWIFSMDSRGGAPRHSTVREMADLLLQHRGNTPPISVGENWVTNFVRRHPTLSSRFSRRYNYERAQCEDPKVIGEWFNLVQKTVLEFGIDPDDIYNFDETGFAMGLTATAKVITRSDYYGRRSLLQPGNREWVTAIECTNASGWALPPCVIFKGKNYIESWFDNLRKGWRLEVSPNGWTSDEIGLRWLEKLFIPSTTSRTKGRYRLLILDGHGSHLIPKFDEICAENNIIPICMPPHSSHLLQPLDVGCFAALKRSYGRFVETKMRNGTNHVDKLDFLDVYPIARDEAFKSDTIKNSFAATGLVPFSPDRVISKLDVQLRTPTPLRAGVANQA</sequence>
<dbReference type="GO" id="GO:0005634">
    <property type="term" value="C:nucleus"/>
    <property type="evidence" value="ECO:0007669"/>
    <property type="project" value="UniProtKB-SubCell"/>
</dbReference>
<dbReference type="InterPro" id="IPR050863">
    <property type="entry name" value="CenT-Element_Derived"/>
</dbReference>
<dbReference type="GO" id="GO:0003677">
    <property type="term" value="F:DNA binding"/>
    <property type="evidence" value="ECO:0007669"/>
    <property type="project" value="UniProtKB-KW"/>
</dbReference>
<dbReference type="AlphaFoldDB" id="A0A9W9GXK4"/>
<evidence type="ECO:0000256" key="1">
    <source>
        <dbReference type="ARBA" id="ARBA00004123"/>
    </source>
</evidence>
<reference evidence="5" key="1">
    <citation type="submission" date="2022-11" db="EMBL/GenBank/DDBJ databases">
        <authorList>
            <person name="Petersen C."/>
        </authorList>
    </citation>
    <scope>NUCLEOTIDE SEQUENCE</scope>
    <source>
        <strain evidence="5">IBT 22155</strain>
    </source>
</reference>
<evidence type="ECO:0000256" key="3">
    <source>
        <dbReference type="ARBA" id="ARBA00023242"/>
    </source>
</evidence>
<dbReference type="PROSITE" id="PS51253">
    <property type="entry name" value="HTH_CENPB"/>
    <property type="match status" value="1"/>
</dbReference>
<dbReference type="Proteomes" id="UP001149079">
    <property type="component" value="Unassembled WGS sequence"/>
</dbReference>
<dbReference type="InterPro" id="IPR006600">
    <property type="entry name" value="HTH_CenpB_DNA-bd_dom"/>
</dbReference>
<reference evidence="5" key="2">
    <citation type="journal article" date="2023" name="IMA Fungus">
        <title>Comparative genomic study of the Penicillium genus elucidates a diverse pangenome and 15 lateral gene transfer events.</title>
        <authorList>
            <person name="Petersen C."/>
            <person name="Sorensen T."/>
            <person name="Nielsen M.R."/>
            <person name="Sondergaard T.E."/>
            <person name="Sorensen J.L."/>
            <person name="Fitzpatrick D.A."/>
            <person name="Frisvad J.C."/>
            <person name="Nielsen K.L."/>
        </authorList>
    </citation>
    <scope>NUCLEOTIDE SEQUENCE</scope>
    <source>
        <strain evidence="5">IBT 22155</strain>
    </source>
</reference>